<proteinExistence type="predicted"/>
<reference evidence="2 3" key="1">
    <citation type="submission" date="2016-10" db="EMBL/GenBank/DDBJ databases">
        <authorList>
            <person name="de Groot N.N."/>
        </authorList>
    </citation>
    <scope>NUCLEOTIDE SEQUENCE [LARGE SCALE GENOMIC DNA]</scope>
    <source>
        <strain evidence="2 3">DSM 6793</strain>
    </source>
</reference>
<accession>A0A1I1GRJ1</accession>
<dbReference type="AlphaFoldDB" id="A0A1I1GRJ1"/>
<dbReference type="Gene3D" id="2.40.128.520">
    <property type="match status" value="1"/>
</dbReference>
<name>A0A1I1GRJ1_9BACT</name>
<keyword evidence="1" id="KW-0732">Signal</keyword>
<sequence length="124" mass="14252">MKTLIYMTILMVNFWFTANAHIATANPDTILGKWQNDDGRIIEFTKNQTAYDAFIVDAPDKKLIRAKQISGLVFDGNQYNNGTLYLIKKQKKVSCYAKIINDNILVITANNNYFSKSQTWHKVQ</sequence>
<evidence type="ECO:0000256" key="1">
    <source>
        <dbReference type="SAM" id="SignalP"/>
    </source>
</evidence>
<dbReference type="EMBL" id="FOLE01000003">
    <property type="protein sequence ID" value="SFC14101.1"/>
    <property type="molecule type" value="Genomic_DNA"/>
</dbReference>
<keyword evidence="3" id="KW-1185">Reference proteome</keyword>
<evidence type="ECO:0000313" key="2">
    <source>
        <dbReference type="EMBL" id="SFC14101.1"/>
    </source>
</evidence>
<protein>
    <submittedName>
        <fullName evidence="2">Uncharacterized protein</fullName>
    </submittedName>
</protein>
<feature type="chain" id="PRO_5011663888" evidence="1">
    <location>
        <begin position="21"/>
        <end position="124"/>
    </location>
</feature>
<evidence type="ECO:0000313" key="3">
    <source>
        <dbReference type="Proteomes" id="UP000199514"/>
    </source>
</evidence>
<gene>
    <name evidence="2" type="ORF">SAMN05421780_10362</name>
</gene>
<feature type="signal peptide" evidence="1">
    <location>
        <begin position="1"/>
        <end position="20"/>
    </location>
</feature>
<dbReference type="RefSeq" id="WP_177199856.1">
    <property type="nucleotide sequence ID" value="NZ_FOLE01000003.1"/>
</dbReference>
<organism evidence="2 3">
    <name type="scientific">Flexibacter flexilis DSM 6793</name>
    <dbReference type="NCBI Taxonomy" id="927664"/>
    <lineage>
        <taxon>Bacteria</taxon>
        <taxon>Pseudomonadati</taxon>
        <taxon>Bacteroidota</taxon>
        <taxon>Cytophagia</taxon>
        <taxon>Cytophagales</taxon>
        <taxon>Flexibacteraceae</taxon>
        <taxon>Flexibacter</taxon>
    </lineage>
</organism>
<dbReference type="Proteomes" id="UP000199514">
    <property type="component" value="Unassembled WGS sequence"/>
</dbReference>
<dbReference type="STRING" id="927664.SAMN05421780_10362"/>